<keyword evidence="1" id="KW-0732">Signal</keyword>
<comment type="caution">
    <text evidence="2">The sequence shown here is derived from an EMBL/GenBank/DDBJ whole genome shotgun (WGS) entry which is preliminary data.</text>
</comment>
<feature type="signal peptide" evidence="1">
    <location>
        <begin position="1"/>
        <end position="19"/>
    </location>
</feature>
<dbReference type="EMBL" id="JADJOT010000010">
    <property type="protein sequence ID" value="MBK7955499.1"/>
    <property type="molecule type" value="Genomic_DNA"/>
</dbReference>
<proteinExistence type="predicted"/>
<evidence type="ECO:0000313" key="3">
    <source>
        <dbReference type="Proteomes" id="UP000706151"/>
    </source>
</evidence>
<protein>
    <submittedName>
        <fullName evidence="2">SH3 domain-containing protein</fullName>
    </submittedName>
</protein>
<name>A0A935W5S4_9PROT</name>
<dbReference type="Pfam" id="PF06347">
    <property type="entry name" value="SH3_4"/>
    <property type="match status" value="2"/>
</dbReference>
<evidence type="ECO:0000313" key="2">
    <source>
        <dbReference type="EMBL" id="MBK7955499.1"/>
    </source>
</evidence>
<feature type="chain" id="PRO_5038086125" evidence="1">
    <location>
        <begin position="20"/>
        <end position="144"/>
    </location>
</feature>
<dbReference type="Gene3D" id="2.30.30.40">
    <property type="entry name" value="SH3 Domains"/>
    <property type="match status" value="2"/>
</dbReference>
<reference evidence="2 3" key="1">
    <citation type="submission" date="2020-10" db="EMBL/GenBank/DDBJ databases">
        <title>Connecting structure to function with the recovery of over 1000 high-quality activated sludge metagenome-assembled genomes encoding full-length rRNA genes using long-read sequencing.</title>
        <authorList>
            <person name="Singleton C.M."/>
            <person name="Petriglieri F."/>
            <person name="Kristensen J.M."/>
            <person name="Kirkegaard R.H."/>
            <person name="Michaelsen T.Y."/>
            <person name="Andersen M.H."/>
            <person name="Karst S.M."/>
            <person name="Dueholm M.S."/>
            <person name="Nielsen P.H."/>
            <person name="Albertsen M."/>
        </authorList>
    </citation>
    <scope>NUCLEOTIDE SEQUENCE [LARGE SCALE GENOMIC DNA]</scope>
    <source>
        <strain evidence="2">Fred_18-Q3-R57-64_BAT3C.720</strain>
    </source>
</reference>
<evidence type="ECO:0000256" key="1">
    <source>
        <dbReference type="SAM" id="SignalP"/>
    </source>
</evidence>
<accession>A0A935W5S4</accession>
<dbReference type="Proteomes" id="UP000706151">
    <property type="component" value="Unassembled WGS sequence"/>
</dbReference>
<organism evidence="2 3">
    <name type="scientific">Candidatus Accumulibacter affinis</name>
    <dbReference type="NCBI Taxonomy" id="2954384"/>
    <lineage>
        <taxon>Bacteria</taxon>
        <taxon>Pseudomonadati</taxon>
        <taxon>Pseudomonadota</taxon>
        <taxon>Betaproteobacteria</taxon>
        <taxon>Candidatus Accumulibacter</taxon>
    </lineage>
</organism>
<gene>
    <name evidence="2" type="ORF">IPK02_16970</name>
</gene>
<dbReference type="InterPro" id="IPR010466">
    <property type="entry name" value="DUF1058"/>
</dbReference>
<sequence length="144" mass="15661">MKRLLGLLLAAAFSSPSLAIEYRTVNVATILYDAPSQKGAKLFVIRRGTPVELVVNLEGWSKVRDADGGLAWIEAAALVKRRSVIVTAVRAQIRQGADEAAAVVFEAEKNVSLEYLETAAGGWVRVRHRDGSEGFVRANQIWGI</sequence>
<dbReference type="AlphaFoldDB" id="A0A935W5S4"/>